<organism evidence="2">
    <name type="scientific">Picea glauca</name>
    <name type="common">White spruce</name>
    <name type="synonym">Pinus glauca</name>
    <dbReference type="NCBI Taxonomy" id="3330"/>
    <lineage>
        <taxon>Eukaryota</taxon>
        <taxon>Viridiplantae</taxon>
        <taxon>Streptophyta</taxon>
        <taxon>Embryophyta</taxon>
        <taxon>Tracheophyta</taxon>
        <taxon>Spermatophyta</taxon>
        <taxon>Pinopsida</taxon>
        <taxon>Pinidae</taxon>
        <taxon>Conifers I</taxon>
        <taxon>Pinales</taxon>
        <taxon>Pinaceae</taxon>
        <taxon>Picea</taxon>
    </lineage>
</organism>
<comment type="caution">
    <text evidence="2">The sequence shown here is derived from an EMBL/GenBank/DDBJ whole genome shotgun (WGS) entry which is preliminary data.</text>
</comment>
<dbReference type="EMBL" id="LKAM01000012">
    <property type="protein sequence ID" value="KUM46231.1"/>
    <property type="molecule type" value="Genomic_DNA"/>
</dbReference>
<name>A0A101M0K9_PICGL</name>
<dbReference type="AlphaFoldDB" id="A0A101M0K9"/>
<geneLocation type="mitochondrion" evidence="2"/>
<keyword evidence="2" id="KW-0496">Mitochondrion</keyword>
<evidence type="ECO:0000313" key="1">
    <source>
        <dbReference type="EMBL" id="KUM46231.1"/>
    </source>
</evidence>
<accession>A0A101M0K9</accession>
<dbReference type="EMBL" id="LKAM01000005">
    <property type="protein sequence ID" value="KUM48747.1"/>
    <property type="molecule type" value="Genomic_DNA"/>
</dbReference>
<reference evidence="2" key="1">
    <citation type="journal article" date="2015" name="Genome Biol. Evol.">
        <title>Organellar Genomes of White Spruce (Picea glauca): Assembly and Annotation.</title>
        <authorList>
            <person name="Jackman S.D."/>
            <person name="Warren R.L."/>
            <person name="Gibb E.A."/>
            <person name="Vandervalk B.P."/>
            <person name="Mohamadi H."/>
            <person name="Chu J."/>
            <person name="Raymond A."/>
            <person name="Pleasance S."/>
            <person name="Coope R."/>
            <person name="Wildung M.R."/>
            <person name="Ritland C.E."/>
            <person name="Bousquet J."/>
            <person name="Jones S.J."/>
            <person name="Bohlmann J."/>
            <person name="Birol I."/>
        </authorList>
    </citation>
    <scope>NUCLEOTIDE SEQUENCE [LARGE SCALE GENOMIC DNA]</scope>
    <source>
        <tissue evidence="2">Flushing bud</tissue>
    </source>
</reference>
<sequence>MNPNIRSVKVNPFLWPFLWLVNPAIVEEQAQELSSEVGMLPSPTLGRLISSIAGRGPCPSIFLPELCLVG</sequence>
<gene>
    <name evidence="1" type="ORF">ABT39_MTgene1737</name>
    <name evidence="2" type="ORF">ABT39_MTgene4762</name>
</gene>
<protein>
    <submittedName>
        <fullName evidence="2">Uncharacterized protein</fullName>
    </submittedName>
</protein>
<evidence type="ECO:0000313" key="2">
    <source>
        <dbReference type="EMBL" id="KUM48747.1"/>
    </source>
</evidence>
<proteinExistence type="predicted"/>